<evidence type="ECO:0000313" key="4">
    <source>
        <dbReference type="EMBL" id="KAA8882094.1"/>
    </source>
</evidence>
<evidence type="ECO:0000256" key="3">
    <source>
        <dbReference type="ARBA" id="ARBA00022691"/>
    </source>
</evidence>
<dbReference type="PROSITE" id="PS51585">
    <property type="entry name" value="SAM_MT_TPMT"/>
    <property type="match status" value="1"/>
</dbReference>
<dbReference type="Gene3D" id="3.40.50.150">
    <property type="entry name" value="Vaccinia Virus protein VP39"/>
    <property type="match status" value="1"/>
</dbReference>
<sequence length="220" mass="23902">MTDSRDRDATRLATESLRQGDPTGWFEQLYVAAAEGAAVVPWDADEPNELLVDWLERHDRTGGMRAMVVGCGLGRDAEHLAALGFETTAFDVAETAIRTAQERFPASKVNYVVGDLLDPPDEWTGAFDLVVESITVQALPVSLREVATANVSRMVAPGGDLLVIAGIRAEGAEVDGPPWPLTRTEIDAFAGADLRSVRVEQASPAGRPDFVRWRALFQRN</sequence>
<dbReference type="PANTHER" id="PTHR43464:SF19">
    <property type="entry name" value="UBIQUINONE BIOSYNTHESIS O-METHYLTRANSFERASE, MITOCHONDRIAL"/>
    <property type="match status" value="1"/>
</dbReference>
<dbReference type="Pfam" id="PF05724">
    <property type="entry name" value="TPMT"/>
    <property type="match status" value="1"/>
</dbReference>
<dbReference type="PANTHER" id="PTHR43464">
    <property type="entry name" value="METHYLTRANSFERASE"/>
    <property type="match status" value="1"/>
</dbReference>
<evidence type="ECO:0000256" key="2">
    <source>
        <dbReference type="ARBA" id="ARBA00022679"/>
    </source>
</evidence>
<evidence type="ECO:0000313" key="5">
    <source>
        <dbReference type="Proteomes" id="UP000323876"/>
    </source>
</evidence>
<dbReference type="InterPro" id="IPR029063">
    <property type="entry name" value="SAM-dependent_MTases_sf"/>
</dbReference>
<keyword evidence="2 4" id="KW-0808">Transferase</keyword>
<evidence type="ECO:0000256" key="1">
    <source>
        <dbReference type="ARBA" id="ARBA00022603"/>
    </source>
</evidence>
<dbReference type="SUPFAM" id="SSF53335">
    <property type="entry name" value="S-adenosyl-L-methionine-dependent methyltransferases"/>
    <property type="match status" value="1"/>
</dbReference>
<dbReference type="AlphaFoldDB" id="A0A5N0E1U2"/>
<proteinExistence type="predicted"/>
<dbReference type="RefSeq" id="WP_150407234.1">
    <property type="nucleotide sequence ID" value="NZ_JBHJYQ010000005.1"/>
</dbReference>
<protein>
    <submittedName>
        <fullName evidence="4">Class I SAM-dependent methyltransferase</fullName>
    </submittedName>
</protein>
<dbReference type="GO" id="GO:0008757">
    <property type="term" value="F:S-adenosylmethionine-dependent methyltransferase activity"/>
    <property type="evidence" value="ECO:0007669"/>
    <property type="project" value="InterPro"/>
</dbReference>
<keyword evidence="1 4" id="KW-0489">Methyltransferase</keyword>
<dbReference type="Proteomes" id="UP000323876">
    <property type="component" value="Unassembled WGS sequence"/>
</dbReference>
<name>A0A5N0E1U2_9NOCA</name>
<dbReference type="InterPro" id="IPR008854">
    <property type="entry name" value="TPMT"/>
</dbReference>
<dbReference type="EMBL" id="VXLC01000029">
    <property type="protein sequence ID" value="KAA8882094.1"/>
    <property type="molecule type" value="Genomic_DNA"/>
</dbReference>
<accession>A0A5N0E1U2</accession>
<dbReference type="GO" id="GO:0032259">
    <property type="term" value="P:methylation"/>
    <property type="evidence" value="ECO:0007669"/>
    <property type="project" value="UniProtKB-KW"/>
</dbReference>
<gene>
    <name evidence="4" type="ORF">F3087_39270</name>
</gene>
<keyword evidence="5" id="KW-1185">Reference proteome</keyword>
<dbReference type="OrthoDB" id="189743at2"/>
<dbReference type="CDD" id="cd02440">
    <property type="entry name" value="AdoMet_MTases"/>
    <property type="match status" value="1"/>
</dbReference>
<keyword evidence="3" id="KW-0949">S-adenosyl-L-methionine</keyword>
<organism evidence="4 5">
    <name type="scientific">Nocardia colli</name>
    <dbReference type="NCBI Taxonomy" id="2545717"/>
    <lineage>
        <taxon>Bacteria</taxon>
        <taxon>Bacillati</taxon>
        <taxon>Actinomycetota</taxon>
        <taxon>Actinomycetes</taxon>
        <taxon>Mycobacteriales</taxon>
        <taxon>Nocardiaceae</taxon>
        <taxon>Nocardia</taxon>
    </lineage>
</organism>
<comment type="caution">
    <text evidence="4">The sequence shown here is derived from an EMBL/GenBank/DDBJ whole genome shotgun (WGS) entry which is preliminary data.</text>
</comment>
<reference evidence="4 5" key="1">
    <citation type="submission" date="2019-09" db="EMBL/GenBank/DDBJ databases">
        <authorList>
            <person name="Wang X."/>
        </authorList>
    </citation>
    <scope>NUCLEOTIDE SEQUENCE [LARGE SCALE GENOMIC DNA]</scope>
    <source>
        <strain evidence="4 5">CICC 11023</strain>
    </source>
</reference>